<feature type="compositionally biased region" description="Basic and acidic residues" evidence="17">
    <location>
        <begin position="121"/>
        <end position="134"/>
    </location>
</feature>
<dbReference type="FunFam" id="3.40.50.12390:FF:000005">
    <property type="entry name" value="5'-3' exoribonuclease 2"/>
    <property type="match status" value="1"/>
</dbReference>
<keyword evidence="20" id="KW-1185">Reference proteome</keyword>
<evidence type="ECO:0000256" key="16">
    <source>
        <dbReference type="PROSITE-ProRule" id="PRU00047"/>
    </source>
</evidence>
<evidence type="ECO:0000256" key="7">
    <source>
        <dbReference type="ARBA" id="ARBA00022722"/>
    </source>
</evidence>
<evidence type="ECO:0000256" key="13">
    <source>
        <dbReference type="ARBA" id="ARBA00023242"/>
    </source>
</evidence>
<evidence type="ECO:0000256" key="11">
    <source>
        <dbReference type="ARBA" id="ARBA00023054"/>
    </source>
</evidence>
<dbReference type="Pfam" id="PF17846">
    <property type="entry name" value="XRN_M"/>
    <property type="match status" value="1"/>
</dbReference>
<evidence type="ECO:0000313" key="20">
    <source>
        <dbReference type="Proteomes" id="UP000606974"/>
    </source>
</evidence>
<keyword evidence="9" id="KW-0269">Exonuclease</keyword>
<feature type="region of interest" description="Disordered" evidence="17">
    <location>
        <begin position="874"/>
        <end position="923"/>
    </location>
</feature>
<dbReference type="EMBL" id="JAACFV010000093">
    <property type="protein sequence ID" value="KAF7506147.1"/>
    <property type="molecule type" value="Genomic_DNA"/>
</dbReference>
<evidence type="ECO:0000256" key="2">
    <source>
        <dbReference type="ARBA" id="ARBA00006994"/>
    </source>
</evidence>
<feature type="region of interest" description="Disordered" evidence="17">
    <location>
        <begin position="948"/>
        <end position="1097"/>
    </location>
</feature>
<dbReference type="GO" id="GO:0000956">
    <property type="term" value="P:nuclear-transcribed mRNA catabolic process"/>
    <property type="evidence" value="ECO:0007669"/>
    <property type="project" value="TreeGrafter"/>
</dbReference>
<dbReference type="PROSITE" id="PS50158">
    <property type="entry name" value="ZF_CCHC"/>
    <property type="match status" value="1"/>
</dbReference>
<sequence>MGVPALFRWLHKKYPKIITPVIEEQPYEVDGQQYPVDTTRSNPNGEDFDNLYLDFNGIVHPCSHPENKPPPATESEMMMEIFKYTERVVNMVRPRKLLLIAIDGVAPRAKMNQQRARRFRSARDAKEADEKKAEFQTLLRSQQHSRGDPETALEDVVKKTWDSNVITPGTPFMVILAISIRYWVQWKLNTDPAWEKLKILISDATVPGEGEHKIMQFIRSQRADPEYDPNTKHVMYGLDADLIMLGIATHEPHFRILREDVEIRDAKAKTCNLCGQKGHYADNCRGNTKDKAGDYDEKEKTPDLKPFIWLNVPTLREYLGAEMFVPGQPFRFDLERALDDWVFMCFFVGNDFLPHLPSLDIHEDGIDTLIAIWRDNIPIMGGYLTCDGKVDLSRAQLILQGLAKQEDAIFRRRRQTEERREQNQRRRDQEKDAREQREQGRDAKRRRSSPDYGQGGFNGSIKGRSDDRAPTNAPMNLISPQSIEVDYNMVVNRGAVDRANTANKSAAAALKAQLMQKNKPAETPEKPTNEPGAVEQTPPSALGKRKAELLEEEDDSSTPGRTTPISQPETKTNGANPDDVPPDTVRLWETGYAERYYEQKFHVAPDDYEFRRKVAQSYVEGLAWVLLYYFQGCASWTWYYPYHYAPFAADFTDLDKMDIKFAKGKPFKPYEQLMGVLPAASNHAIPPVFHSLMTDPDSEIVDFYPEDFDLDANGKKQSWKAIVLLPFIDEKRLLSAMNTKYPLLTAEEHARNEMGKDALFVSDRHPLYDLLATEFYSKRQKNANGENMVKLPVRTGGLAGVAEKNPSYLPHMSLQGPEDDIKLEPEVDDDRSMSVLYMMPTSKHVHKSMLLRGVKEPAKVLDHTDIAILKSKARNSGRSYGGAPLGDRNGSYGNGGGKGGRGGGNISFQADRPPPPPQYDQQRAGIGEVDRSNPFAAFLDPKFVPPPVVSAKGRIPPPPPPVSQQYGRGPPSAGSSSYAHGGYGQRDDGGYGSGSASQHGQYGGYGQGQYNGGRGGGGDRYGGSQQQYGGPSGGGAGGRSISDSYYASGSGQSYGQGGYGVNGDTGGSRGGGGGGGGGSQNSWGSYDPRYGDGYGRR</sequence>
<dbReference type="PANTHER" id="PTHR12341">
    <property type="entry name" value="5'-&gt;3' EXORIBONUCLEASE"/>
    <property type="match status" value="1"/>
</dbReference>
<feature type="compositionally biased region" description="Gly residues" evidence="17">
    <location>
        <begin position="1001"/>
        <end position="1021"/>
    </location>
</feature>
<evidence type="ECO:0000256" key="14">
    <source>
        <dbReference type="ARBA" id="ARBA00046137"/>
    </source>
</evidence>
<feature type="region of interest" description="Disordered" evidence="17">
    <location>
        <begin position="112"/>
        <end position="151"/>
    </location>
</feature>
<organism evidence="19 20">
    <name type="scientific">Endocarpon pusillum</name>
    <dbReference type="NCBI Taxonomy" id="364733"/>
    <lineage>
        <taxon>Eukaryota</taxon>
        <taxon>Fungi</taxon>
        <taxon>Dikarya</taxon>
        <taxon>Ascomycota</taxon>
        <taxon>Pezizomycotina</taxon>
        <taxon>Eurotiomycetes</taxon>
        <taxon>Chaetothyriomycetidae</taxon>
        <taxon>Verrucariales</taxon>
        <taxon>Verrucariaceae</taxon>
        <taxon>Endocarpon</taxon>
    </lineage>
</organism>
<feature type="compositionally biased region" description="Gly residues" evidence="17">
    <location>
        <begin position="1052"/>
        <end position="1079"/>
    </location>
</feature>
<feature type="compositionally biased region" description="Low complexity" evidence="17">
    <location>
        <begin position="966"/>
        <end position="980"/>
    </location>
</feature>
<evidence type="ECO:0000256" key="8">
    <source>
        <dbReference type="ARBA" id="ARBA00022801"/>
    </source>
</evidence>
<keyword evidence="13" id="KW-0539">Nucleus</keyword>
<reference evidence="19" key="1">
    <citation type="submission" date="2020-02" db="EMBL/GenBank/DDBJ databases">
        <authorList>
            <person name="Palmer J.M."/>
        </authorList>
    </citation>
    <scope>NUCLEOTIDE SEQUENCE</scope>
    <source>
        <strain evidence="19">EPUS1.4</strain>
        <tissue evidence="19">Thallus</tissue>
    </source>
</reference>
<feature type="compositionally biased region" description="Polar residues" evidence="17">
    <location>
        <begin position="557"/>
        <end position="575"/>
    </location>
</feature>
<evidence type="ECO:0000256" key="10">
    <source>
        <dbReference type="ARBA" id="ARBA00023015"/>
    </source>
</evidence>
<dbReference type="GO" id="GO:0005634">
    <property type="term" value="C:nucleus"/>
    <property type="evidence" value="ECO:0007669"/>
    <property type="project" value="UniProtKB-SubCell"/>
</dbReference>
<keyword evidence="8" id="KW-0378">Hydrolase</keyword>
<evidence type="ECO:0000256" key="9">
    <source>
        <dbReference type="ARBA" id="ARBA00022839"/>
    </source>
</evidence>
<dbReference type="InterPro" id="IPR027073">
    <property type="entry name" value="5_3_exoribonuclease"/>
</dbReference>
<evidence type="ECO:0000256" key="6">
    <source>
        <dbReference type="ARBA" id="ARBA00022664"/>
    </source>
</evidence>
<comment type="subunit">
    <text evidence="15">Interacts with RAI1; the interaction is direct, stabilizes RAT1 protein structure and may stimulate its exoribonuclease activity. The interaction also stimulates RAI1 pyrophosphohydrolase activity, probably by recruiting it to mRNA substrates.</text>
</comment>
<evidence type="ECO:0000256" key="17">
    <source>
        <dbReference type="SAM" id="MobiDB-lite"/>
    </source>
</evidence>
<name>A0A8H7AE61_9EURO</name>
<dbReference type="PANTHER" id="PTHR12341:SF41">
    <property type="entry name" value="5'-3' EXORIBONUCLEASE 2"/>
    <property type="match status" value="1"/>
</dbReference>
<keyword evidence="5" id="KW-0698">rRNA processing</keyword>
<dbReference type="CDD" id="cd18673">
    <property type="entry name" value="PIN_XRN1-2-like"/>
    <property type="match status" value="1"/>
</dbReference>
<feature type="compositionally biased region" description="Gly residues" evidence="17">
    <location>
        <begin position="892"/>
        <end position="905"/>
    </location>
</feature>
<keyword evidence="16" id="KW-0862">Zinc</keyword>
<keyword evidence="16" id="KW-0863">Zinc-finger</keyword>
<keyword evidence="4" id="KW-0806">Transcription termination</keyword>
<dbReference type="Gene3D" id="1.25.40.1050">
    <property type="match status" value="1"/>
</dbReference>
<dbReference type="SUPFAM" id="SSF57756">
    <property type="entry name" value="Retrovirus zinc finger-like domains"/>
    <property type="match status" value="1"/>
</dbReference>
<evidence type="ECO:0000259" key="18">
    <source>
        <dbReference type="PROSITE" id="PS50158"/>
    </source>
</evidence>
<feature type="domain" description="CCHC-type" evidence="18">
    <location>
        <begin position="271"/>
        <end position="285"/>
    </location>
</feature>
<gene>
    <name evidence="19" type="primary">RAT1</name>
    <name evidence="19" type="ORF">GJ744_012211</name>
</gene>
<feature type="region of interest" description="Disordered" evidence="17">
    <location>
        <begin position="413"/>
        <end position="477"/>
    </location>
</feature>
<dbReference type="Proteomes" id="UP000606974">
    <property type="component" value="Unassembled WGS sequence"/>
</dbReference>
<dbReference type="OrthoDB" id="28245at2759"/>
<evidence type="ECO:0000256" key="3">
    <source>
        <dbReference type="ARBA" id="ARBA00013845"/>
    </source>
</evidence>
<dbReference type="FunFam" id="3.40.50.12390:FF:000003">
    <property type="entry name" value="5'-3' exoribonuclease"/>
    <property type="match status" value="1"/>
</dbReference>
<feature type="compositionally biased region" description="Low complexity" evidence="17">
    <location>
        <begin position="1039"/>
        <end position="1051"/>
    </location>
</feature>
<feature type="region of interest" description="Disordered" evidence="17">
    <location>
        <begin position="516"/>
        <end position="584"/>
    </location>
</feature>
<dbReference type="GO" id="GO:0006353">
    <property type="term" value="P:DNA-templated transcription termination"/>
    <property type="evidence" value="ECO:0007669"/>
    <property type="project" value="UniProtKB-KW"/>
</dbReference>
<keyword evidence="11" id="KW-0175">Coiled coil</keyword>
<dbReference type="GO" id="GO:0003723">
    <property type="term" value="F:RNA binding"/>
    <property type="evidence" value="ECO:0007669"/>
    <property type="project" value="TreeGrafter"/>
</dbReference>
<feature type="compositionally biased region" description="Basic and acidic residues" evidence="17">
    <location>
        <begin position="413"/>
        <end position="442"/>
    </location>
</feature>
<evidence type="ECO:0000256" key="4">
    <source>
        <dbReference type="ARBA" id="ARBA00022472"/>
    </source>
</evidence>
<dbReference type="AlphaFoldDB" id="A0A8H7AE61"/>
<evidence type="ECO:0000256" key="15">
    <source>
        <dbReference type="ARBA" id="ARBA00046943"/>
    </source>
</evidence>
<dbReference type="Gene3D" id="3.40.50.12390">
    <property type="match status" value="2"/>
</dbReference>
<comment type="function">
    <text evidence="14">Possesses 5'-&gt;3' exoribonuclease activity. Required for the processing of nuclear mRNA and rRNA precursors. May promote the termination of transcription by RNA polymerase II. Essential for vegetative cell growth and chromosome segregation.</text>
</comment>
<keyword evidence="16" id="KW-0479">Metal-binding</keyword>
<proteinExistence type="inferred from homology"/>
<evidence type="ECO:0000256" key="12">
    <source>
        <dbReference type="ARBA" id="ARBA00023163"/>
    </source>
</evidence>
<keyword evidence="10" id="KW-0805">Transcription regulation</keyword>
<dbReference type="InterPro" id="IPR041412">
    <property type="entry name" value="Xrn1_helical"/>
</dbReference>
<evidence type="ECO:0000256" key="1">
    <source>
        <dbReference type="ARBA" id="ARBA00004123"/>
    </source>
</evidence>
<protein>
    <recommendedName>
        <fullName evidence="3">5'-3' exoribonuclease 2</fullName>
    </recommendedName>
</protein>
<keyword evidence="12" id="KW-0804">Transcription</keyword>
<keyword evidence="7" id="KW-0540">Nuclease</keyword>
<feature type="compositionally biased region" description="Basic and acidic residues" evidence="17">
    <location>
        <begin position="519"/>
        <end position="528"/>
    </location>
</feature>
<evidence type="ECO:0000313" key="19">
    <source>
        <dbReference type="EMBL" id="KAF7506147.1"/>
    </source>
</evidence>
<dbReference type="GO" id="GO:0008270">
    <property type="term" value="F:zinc ion binding"/>
    <property type="evidence" value="ECO:0007669"/>
    <property type="project" value="UniProtKB-KW"/>
</dbReference>
<comment type="subcellular location">
    <subcellularLocation>
        <location evidence="1">Nucleus</location>
    </subcellularLocation>
</comment>
<evidence type="ECO:0000256" key="5">
    <source>
        <dbReference type="ARBA" id="ARBA00022552"/>
    </source>
</evidence>
<dbReference type="FunFam" id="1.25.40.1050:FF:000002">
    <property type="entry name" value="5'-3' exoribonuclease"/>
    <property type="match status" value="1"/>
</dbReference>
<comment type="caution">
    <text evidence="19">The sequence shown here is derived from an EMBL/GenBank/DDBJ whole genome shotgun (WGS) entry which is preliminary data.</text>
</comment>
<accession>A0A8H7AE61</accession>
<dbReference type="InterPro" id="IPR001878">
    <property type="entry name" value="Znf_CCHC"/>
</dbReference>
<dbReference type="InterPro" id="IPR036875">
    <property type="entry name" value="Znf_CCHC_sf"/>
</dbReference>
<keyword evidence="6" id="KW-0507">mRNA processing</keyword>
<dbReference type="GO" id="GO:0006397">
    <property type="term" value="P:mRNA processing"/>
    <property type="evidence" value="ECO:0007669"/>
    <property type="project" value="UniProtKB-KW"/>
</dbReference>
<dbReference type="InterPro" id="IPR004859">
    <property type="entry name" value="Xrn1_N"/>
</dbReference>
<comment type="similarity">
    <text evidence="2">Belongs to the 5'-3' exonuclease family. XRN2/RAT1 subfamily.</text>
</comment>
<dbReference type="Pfam" id="PF03159">
    <property type="entry name" value="XRN_N"/>
    <property type="match status" value="1"/>
</dbReference>
<dbReference type="GO" id="GO:0006364">
    <property type="term" value="P:rRNA processing"/>
    <property type="evidence" value="ECO:0007669"/>
    <property type="project" value="UniProtKB-KW"/>
</dbReference>
<dbReference type="GO" id="GO:0004534">
    <property type="term" value="F:5'-3' RNA exonuclease activity"/>
    <property type="evidence" value="ECO:0007669"/>
    <property type="project" value="TreeGrafter"/>
</dbReference>